<keyword evidence="2" id="KW-1185">Reference proteome</keyword>
<organism evidence="1 2">
    <name type="scientific">Pedobacter helvus</name>
    <dbReference type="NCBI Taxonomy" id="2563444"/>
    <lineage>
        <taxon>Bacteria</taxon>
        <taxon>Pseudomonadati</taxon>
        <taxon>Bacteroidota</taxon>
        <taxon>Sphingobacteriia</taxon>
        <taxon>Sphingobacteriales</taxon>
        <taxon>Sphingobacteriaceae</taxon>
        <taxon>Pedobacter</taxon>
    </lineage>
</organism>
<comment type="caution">
    <text evidence="1">The sequence shown here is derived from an EMBL/GenBank/DDBJ whole genome shotgun (WGS) entry which is preliminary data.</text>
</comment>
<dbReference type="InterPro" id="IPR020271">
    <property type="entry name" value="Uncharacterised_MJ1172"/>
</dbReference>
<gene>
    <name evidence="1" type="ORF">E5L68_003620</name>
</gene>
<reference evidence="1 2" key="1">
    <citation type="submission" date="2024-12" db="EMBL/GenBank/DDBJ databases">
        <authorList>
            <person name="Hu S."/>
        </authorList>
    </citation>
    <scope>NUCLEOTIDE SEQUENCE [LARGE SCALE GENOMIC DNA]</scope>
    <source>
        <strain evidence="1 2">P-25</strain>
    </source>
</reference>
<protein>
    <submittedName>
        <fullName evidence="1">DUF2683 family protein</fullName>
    </submittedName>
</protein>
<dbReference type="Pfam" id="PF10884">
    <property type="entry name" value="DUF2683"/>
    <property type="match status" value="1"/>
</dbReference>
<dbReference type="EMBL" id="SRMP02000003">
    <property type="protein sequence ID" value="MFN0290462.1"/>
    <property type="molecule type" value="Genomic_DNA"/>
</dbReference>
<sequence>MTRITLKINERTKVGKSFMAFIEAFSEKEKGIEIVSESSPYNPDFVAKIRKAEKQKSIKVNPKDVWGSLGLK</sequence>
<dbReference type="RefSeq" id="WP_138729691.1">
    <property type="nucleotide sequence ID" value="NZ_SRMP02000003.1"/>
</dbReference>
<accession>A0ABW9JDI4</accession>
<evidence type="ECO:0000313" key="1">
    <source>
        <dbReference type="EMBL" id="MFN0290462.1"/>
    </source>
</evidence>
<name>A0ABW9JDI4_9SPHI</name>
<dbReference type="Proteomes" id="UP001517367">
    <property type="component" value="Unassembled WGS sequence"/>
</dbReference>
<proteinExistence type="predicted"/>
<evidence type="ECO:0000313" key="2">
    <source>
        <dbReference type="Proteomes" id="UP001517367"/>
    </source>
</evidence>